<organism evidence="3 4">
    <name type="scientific">Oleiagrimonas soli</name>
    <dbReference type="NCBI Taxonomy" id="1543381"/>
    <lineage>
        <taxon>Bacteria</taxon>
        <taxon>Pseudomonadati</taxon>
        <taxon>Pseudomonadota</taxon>
        <taxon>Gammaproteobacteria</taxon>
        <taxon>Lysobacterales</taxon>
        <taxon>Rhodanobacteraceae</taxon>
        <taxon>Oleiagrimonas</taxon>
    </lineage>
</organism>
<evidence type="ECO:0000259" key="2">
    <source>
        <dbReference type="Pfam" id="PF12222"/>
    </source>
</evidence>
<evidence type="ECO:0000313" key="4">
    <source>
        <dbReference type="Proteomes" id="UP000560000"/>
    </source>
</evidence>
<proteinExistence type="predicted"/>
<keyword evidence="1" id="KW-0732">Signal</keyword>
<dbReference type="Proteomes" id="UP000560000">
    <property type="component" value="Unassembled WGS sequence"/>
</dbReference>
<dbReference type="EMBL" id="JACHET010000001">
    <property type="protein sequence ID" value="MBB6185224.1"/>
    <property type="molecule type" value="Genomic_DNA"/>
</dbReference>
<comment type="caution">
    <text evidence="3">The sequence shown here is derived from an EMBL/GenBank/DDBJ whole genome shotgun (WGS) entry which is preliminary data.</text>
</comment>
<dbReference type="Pfam" id="PF12222">
    <property type="entry name" value="PNGaseA"/>
    <property type="match status" value="1"/>
</dbReference>
<dbReference type="OrthoDB" id="3275185at2"/>
<name>A0A841KTF1_9GAMM</name>
<reference evidence="3 4" key="1">
    <citation type="submission" date="2020-08" db="EMBL/GenBank/DDBJ databases">
        <title>Genomic Encyclopedia of Type Strains, Phase IV (KMG-IV): sequencing the most valuable type-strain genomes for metagenomic binning, comparative biology and taxonomic classification.</title>
        <authorList>
            <person name="Goeker M."/>
        </authorList>
    </citation>
    <scope>NUCLEOTIDE SEQUENCE [LARGE SCALE GENOMIC DNA]</scope>
    <source>
        <strain evidence="3 4">DSM 107085</strain>
    </source>
</reference>
<evidence type="ECO:0000256" key="1">
    <source>
        <dbReference type="SAM" id="SignalP"/>
    </source>
</evidence>
<evidence type="ECO:0000313" key="3">
    <source>
        <dbReference type="EMBL" id="MBB6185224.1"/>
    </source>
</evidence>
<dbReference type="AlphaFoldDB" id="A0A841KTF1"/>
<feature type="signal peptide" evidence="1">
    <location>
        <begin position="1"/>
        <end position="27"/>
    </location>
</feature>
<feature type="domain" description="Peptide N-acetyl-beta-D-glucosaminyl asparaginase amidase A N-terminal" evidence="2">
    <location>
        <begin position="75"/>
        <end position="334"/>
    </location>
</feature>
<accession>A0A841KTF1</accession>
<gene>
    <name evidence="3" type="ORF">HNQ86_002569</name>
</gene>
<dbReference type="RefSeq" id="WP_052395104.1">
    <property type="nucleotide sequence ID" value="NZ_JACHET010000001.1"/>
</dbReference>
<protein>
    <recommendedName>
        <fullName evidence="2">Peptide N-acetyl-beta-D-glucosaminyl asparaginase amidase A N-terminal domain-containing protein</fullName>
    </recommendedName>
</protein>
<feature type="chain" id="PRO_5032698570" description="Peptide N-acetyl-beta-D-glucosaminyl asparaginase amidase A N-terminal domain-containing protein" evidence="1">
    <location>
        <begin position="28"/>
        <end position="589"/>
    </location>
</feature>
<dbReference type="InterPro" id="IPR056948">
    <property type="entry name" value="PNGaseA_N"/>
</dbReference>
<sequence>MRLCLSAPLRMAAVFLFSCSLAGAAWAAGASSDASPPPLLGETGAVTALPDVPTPPTRPCVVPLFSDVPFANFTPKSFDYTPPARCRGPWARVVLVMDWSVTAGRQFDRTASLWLGGVNIYFGTTQEPSSNISPHWQIQRDLTDYSALLRQPQSGRSILGNVVNSTYTGIISGSAKLVFYPGPAPKTPDMIVPLSSNPDGDTMSVSPGAPQVGRTLDLPRNMVAIYMDVYAQSQASDEFWPFCVPDVVADELYTCGGSGFRQTMVYIDGQPAGVAPVYPWIYTGGVSPALWRPIPGVQTLDFRPFRVNLTPFAAQLDDGQPHAVTLGVTNTGDHFSMAANLLIYRDPVRKIVTGALTRNTLEADPAQQDDIETLSDTQTRVTTTSARDFSLAGYVMTSRGRVDTQVHQQMAFSSVQDFTISDTQYRQTLDQHTQVHVTTQVDGLGPTRTTTRTIAFPLYFDYNDYVGSDGLERLAMQVDQSFDRTRRSEQAGHVLFRDHLHNEVTPAVQYNFDASGNLTSVSPWTGAQHVHYDNSLGQCFDRRLTSDTYDLLDVTDGEGCGGHNRYNWTPLMNLGGGFVIGNEDALWRW</sequence>
<dbReference type="InterPro" id="IPR021102">
    <property type="entry name" value="PNGase_A"/>
</dbReference>
<dbReference type="PANTHER" id="PTHR31104">
    <property type="entry name" value="PEPTIDE-N4-(N-ACETYL-BETA-GLUCOSAMINYL)ASPARAGINE AMIDASE A PROTEIN"/>
    <property type="match status" value="1"/>
</dbReference>